<keyword evidence="4" id="KW-0804">Transcription</keyword>
<dbReference type="GO" id="GO:0001228">
    <property type="term" value="F:DNA-binding transcription activator activity, RNA polymerase II-specific"/>
    <property type="evidence" value="ECO:0007669"/>
    <property type="project" value="TreeGrafter"/>
</dbReference>
<dbReference type="Pfam" id="PF25416">
    <property type="entry name" value="GRHL1_C"/>
    <property type="match status" value="1"/>
</dbReference>
<keyword evidence="2" id="KW-0805">Transcription regulation</keyword>
<dbReference type="AlphaFoldDB" id="A0A1X0RB84"/>
<dbReference type="PROSITE" id="PS51968">
    <property type="entry name" value="GRH_CP2_DB"/>
    <property type="match status" value="1"/>
</dbReference>
<dbReference type="InterPro" id="IPR040167">
    <property type="entry name" value="TF_CP2-like"/>
</dbReference>
<sequence length="413" mass="47370">MKSVAMQQNVTMDQSHMPPLNSVSSIRYDICLEAPTAAAQKIDEPPLTYLNKGQHYNITLKDVKSYDGDIISTAIITFHDEAHRAGATDYWKFWLSHQNNAEKAKAIDLDISRSNGIHIIEHRQFDRIVFRWNGKTGASIYVKFNCLSTDFSRIKGVKGIPLRLQIESYQHGMPHVEKTYCRIKLFRDKGAERKNKDDARHIERQLEKLRGKNGEPHPLWLAYSPTSPVTVFRELVTPEEDMAEDMHRRGLIASPSSNNVLLPLPSPVPAPVNFMPGPMRRSFSTSFQPAPAVDMHYPYPAQVPIGYDPSYVPQRRRRIAKLSVLVKFESDDVYRAIYLEHLTVKELTEKIVERSEIKKPVSKVIRKFKRSNKKSIVVRMEDDVVKDMQEEQDILVQTEDDEDGQSVTLVLVF</sequence>
<dbReference type="PANTHER" id="PTHR11037">
    <property type="entry name" value="TRANSCRIPTION FACTOR CP2"/>
    <property type="match status" value="1"/>
</dbReference>
<dbReference type="Proteomes" id="UP000242414">
    <property type="component" value="Unassembled WGS sequence"/>
</dbReference>
<evidence type="ECO:0000313" key="7">
    <source>
        <dbReference type="EMBL" id="ORE09138.1"/>
    </source>
</evidence>
<dbReference type="OrthoDB" id="7680836at2759"/>
<organism evidence="7">
    <name type="scientific">Rhizopus microsporus var. microsporus</name>
    <dbReference type="NCBI Taxonomy" id="86635"/>
    <lineage>
        <taxon>Eukaryota</taxon>
        <taxon>Fungi</taxon>
        <taxon>Fungi incertae sedis</taxon>
        <taxon>Mucoromycota</taxon>
        <taxon>Mucoromycotina</taxon>
        <taxon>Mucoromycetes</taxon>
        <taxon>Mucorales</taxon>
        <taxon>Mucorineae</taxon>
        <taxon>Rhizopodaceae</taxon>
        <taxon>Rhizopus</taxon>
    </lineage>
</organism>
<dbReference type="GO" id="GO:0005634">
    <property type="term" value="C:nucleus"/>
    <property type="evidence" value="ECO:0007669"/>
    <property type="project" value="UniProtKB-SubCell"/>
</dbReference>
<accession>A0A1X0RB84</accession>
<evidence type="ECO:0000256" key="2">
    <source>
        <dbReference type="ARBA" id="ARBA00023015"/>
    </source>
</evidence>
<gene>
    <name evidence="7" type="ORF">BCV72DRAFT_303050</name>
</gene>
<comment type="subcellular location">
    <subcellularLocation>
        <location evidence="1">Nucleus</location>
    </subcellularLocation>
</comment>
<dbReference type="Pfam" id="PF04516">
    <property type="entry name" value="CP2"/>
    <property type="match status" value="1"/>
</dbReference>
<reference evidence="7" key="1">
    <citation type="journal article" date="2016" name="Proc. Natl. Acad. Sci. U.S.A.">
        <title>Lipid metabolic changes in an early divergent fungus govern the establishment of a mutualistic symbiosis with endobacteria.</title>
        <authorList>
            <person name="Lastovetsky O.A."/>
            <person name="Gaspar M.L."/>
            <person name="Mondo S.J."/>
            <person name="LaButti K.M."/>
            <person name="Sandor L."/>
            <person name="Grigoriev I.V."/>
            <person name="Henry S.A."/>
            <person name="Pawlowska T.E."/>
        </authorList>
    </citation>
    <scope>NUCLEOTIDE SEQUENCE [LARGE SCALE GENOMIC DNA]</scope>
    <source>
        <strain evidence="7">ATCC 52814</strain>
    </source>
</reference>
<evidence type="ECO:0000256" key="1">
    <source>
        <dbReference type="ARBA" id="ARBA00004123"/>
    </source>
</evidence>
<feature type="domain" description="Grh/CP2 DB" evidence="6">
    <location>
        <begin position="24"/>
        <end position="249"/>
    </location>
</feature>
<keyword evidence="3" id="KW-0238">DNA-binding</keyword>
<dbReference type="VEuPathDB" id="FungiDB:BCV72DRAFT_303050"/>
<dbReference type="InterPro" id="IPR007604">
    <property type="entry name" value="CP2"/>
</dbReference>
<proteinExistence type="predicted"/>
<dbReference type="InterPro" id="IPR057520">
    <property type="entry name" value="GRHL1/CP2_C"/>
</dbReference>
<evidence type="ECO:0000256" key="5">
    <source>
        <dbReference type="ARBA" id="ARBA00023242"/>
    </source>
</evidence>
<name>A0A1X0RB84_RHIZD</name>
<dbReference type="GO" id="GO:0000978">
    <property type="term" value="F:RNA polymerase II cis-regulatory region sequence-specific DNA binding"/>
    <property type="evidence" value="ECO:0007669"/>
    <property type="project" value="TreeGrafter"/>
</dbReference>
<dbReference type="EMBL" id="KV921879">
    <property type="protein sequence ID" value="ORE09138.1"/>
    <property type="molecule type" value="Genomic_DNA"/>
</dbReference>
<keyword evidence="5" id="KW-0539">Nucleus</keyword>
<dbReference type="PANTHER" id="PTHR11037:SF20">
    <property type="entry name" value="PROTEIN GRAINYHEAD"/>
    <property type="match status" value="1"/>
</dbReference>
<evidence type="ECO:0000259" key="6">
    <source>
        <dbReference type="PROSITE" id="PS51968"/>
    </source>
</evidence>
<protein>
    <submittedName>
        <fullName evidence="7">CP2-domain-containing protein</fullName>
    </submittedName>
</protein>
<evidence type="ECO:0000256" key="3">
    <source>
        <dbReference type="ARBA" id="ARBA00023125"/>
    </source>
</evidence>
<evidence type="ECO:0000256" key="4">
    <source>
        <dbReference type="ARBA" id="ARBA00023163"/>
    </source>
</evidence>